<organism evidence="1">
    <name type="scientific">marine sediment metagenome</name>
    <dbReference type="NCBI Taxonomy" id="412755"/>
    <lineage>
        <taxon>unclassified sequences</taxon>
        <taxon>metagenomes</taxon>
        <taxon>ecological metagenomes</taxon>
    </lineage>
</organism>
<feature type="non-terminal residue" evidence="1">
    <location>
        <position position="148"/>
    </location>
</feature>
<reference evidence="1" key="1">
    <citation type="journal article" date="2014" name="Front. Microbiol.">
        <title>High frequency of phylogenetically diverse reductive dehalogenase-homologous genes in deep subseafloor sedimentary metagenomes.</title>
        <authorList>
            <person name="Kawai M."/>
            <person name="Futagami T."/>
            <person name="Toyoda A."/>
            <person name="Takaki Y."/>
            <person name="Nishi S."/>
            <person name="Hori S."/>
            <person name="Arai W."/>
            <person name="Tsubouchi T."/>
            <person name="Morono Y."/>
            <person name="Uchiyama I."/>
            <person name="Ito T."/>
            <person name="Fujiyama A."/>
            <person name="Inagaki F."/>
            <person name="Takami H."/>
        </authorList>
    </citation>
    <scope>NUCLEOTIDE SEQUENCE</scope>
    <source>
        <strain evidence="1">Expedition CK06-06</strain>
    </source>
</reference>
<protein>
    <submittedName>
        <fullName evidence="1">Uncharacterized protein</fullName>
    </submittedName>
</protein>
<evidence type="ECO:0000313" key="1">
    <source>
        <dbReference type="EMBL" id="GAG85600.1"/>
    </source>
</evidence>
<dbReference type="AlphaFoldDB" id="X1ASC6"/>
<comment type="caution">
    <text evidence="1">The sequence shown here is derived from an EMBL/GenBank/DDBJ whole genome shotgun (WGS) entry which is preliminary data.</text>
</comment>
<proteinExistence type="predicted"/>
<name>X1ASC6_9ZZZZ</name>
<gene>
    <name evidence="1" type="ORF">S01H4_28466</name>
</gene>
<dbReference type="EMBL" id="BART01014163">
    <property type="protein sequence ID" value="GAG85600.1"/>
    <property type="molecule type" value="Genomic_DNA"/>
</dbReference>
<accession>X1ASC6</accession>
<sequence length="148" mass="17515">MDEYIELKNNNPHVAFGDSIDKRNKDHYLFLLECYSIRPLDYDEEIWKQYKGIISWNGRLCETYKNKYNMIKCNGFPLGNRKLFDEHKIFDDKINGICLICKYRKGSNHDGDIVNLRLSIMLNIKSTNKLETHCYGKRVYGGDMYRGV</sequence>